<dbReference type="InterPro" id="IPR011095">
    <property type="entry name" value="Dala_Dala_lig_C"/>
</dbReference>
<dbReference type="InterPro" id="IPR016185">
    <property type="entry name" value="PreATP-grasp_dom_sf"/>
</dbReference>
<proteinExistence type="inferred from homology"/>
<dbReference type="NCBIfam" id="NF002378">
    <property type="entry name" value="PRK01372.1"/>
    <property type="match status" value="1"/>
</dbReference>
<keyword evidence="15" id="KW-0464">Manganese</keyword>
<evidence type="ECO:0000256" key="14">
    <source>
        <dbReference type="PIRSR" id="PIRSR039102-1"/>
    </source>
</evidence>
<evidence type="ECO:0000256" key="5">
    <source>
        <dbReference type="ARBA" id="ARBA00022490"/>
    </source>
</evidence>
<feature type="binding site" evidence="15">
    <location>
        <position position="272"/>
    </location>
    <ligand>
        <name>Mg(2+)</name>
        <dbReference type="ChEBI" id="CHEBI:18420"/>
        <label>2</label>
    </ligand>
</feature>
<dbReference type="PIRSF" id="PIRSF039102">
    <property type="entry name" value="Ddl/VanB"/>
    <property type="match status" value="1"/>
</dbReference>
<dbReference type="GO" id="GO:0008360">
    <property type="term" value="P:regulation of cell shape"/>
    <property type="evidence" value="ECO:0007669"/>
    <property type="project" value="UniProtKB-KW"/>
</dbReference>
<evidence type="ECO:0000256" key="8">
    <source>
        <dbReference type="ARBA" id="ARBA00022840"/>
    </source>
</evidence>
<dbReference type="GO" id="GO:0009252">
    <property type="term" value="P:peptidoglycan biosynthetic process"/>
    <property type="evidence" value="ECO:0007669"/>
    <property type="project" value="UniProtKB-UniRule"/>
</dbReference>
<dbReference type="InterPro" id="IPR011127">
    <property type="entry name" value="Dala_Dala_lig_N"/>
</dbReference>
<comment type="similarity">
    <text evidence="3 13">Belongs to the D-alanine--D-alanine ligase family.</text>
</comment>
<keyword evidence="15" id="KW-0460">Magnesium</keyword>
<accession>A0A1E5IF91</accession>
<evidence type="ECO:0000256" key="13">
    <source>
        <dbReference type="HAMAP-Rule" id="MF_00047"/>
    </source>
</evidence>
<evidence type="ECO:0000256" key="7">
    <source>
        <dbReference type="ARBA" id="ARBA00022741"/>
    </source>
</evidence>
<comment type="catalytic activity">
    <reaction evidence="12 13">
        <text>2 D-alanine + ATP = D-alanyl-D-alanine + ADP + phosphate + H(+)</text>
        <dbReference type="Rhea" id="RHEA:11224"/>
        <dbReference type="ChEBI" id="CHEBI:15378"/>
        <dbReference type="ChEBI" id="CHEBI:30616"/>
        <dbReference type="ChEBI" id="CHEBI:43474"/>
        <dbReference type="ChEBI" id="CHEBI:57416"/>
        <dbReference type="ChEBI" id="CHEBI:57822"/>
        <dbReference type="ChEBI" id="CHEBI:456216"/>
        <dbReference type="EC" id="6.3.2.4"/>
    </reaction>
</comment>
<dbReference type="GO" id="GO:0005737">
    <property type="term" value="C:cytoplasm"/>
    <property type="evidence" value="ECO:0007669"/>
    <property type="project" value="UniProtKB-SubCell"/>
</dbReference>
<dbReference type="InterPro" id="IPR005905">
    <property type="entry name" value="D_ala_D_ala"/>
</dbReference>
<dbReference type="SUPFAM" id="SSF52440">
    <property type="entry name" value="PreATP-grasp domain"/>
    <property type="match status" value="1"/>
</dbReference>
<evidence type="ECO:0000256" key="4">
    <source>
        <dbReference type="ARBA" id="ARBA00012216"/>
    </source>
</evidence>
<comment type="pathway">
    <text evidence="13">Cell wall biogenesis; peptidoglycan biosynthesis.</text>
</comment>
<dbReference type="NCBIfam" id="TIGR01205">
    <property type="entry name" value="D_ala_D_alaTIGR"/>
    <property type="match status" value="1"/>
</dbReference>
<evidence type="ECO:0000313" key="18">
    <source>
        <dbReference type="EMBL" id="OEG69172.1"/>
    </source>
</evidence>
<evidence type="ECO:0000313" key="19">
    <source>
        <dbReference type="Proteomes" id="UP000095237"/>
    </source>
</evidence>
<dbReference type="PANTHER" id="PTHR23132:SF23">
    <property type="entry name" value="D-ALANINE--D-ALANINE LIGASE B"/>
    <property type="match status" value="1"/>
</dbReference>
<keyword evidence="10 13" id="KW-0573">Peptidoglycan synthesis</keyword>
<evidence type="ECO:0000256" key="11">
    <source>
        <dbReference type="ARBA" id="ARBA00023316"/>
    </source>
</evidence>
<dbReference type="EMBL" id="LNVX01000823">
    <property type="protein sequence ID" value="OEG69172.1"/>
    <property type="molecule type" value="Genomic_DNA"/>
</dbReference>
<dbReference type="UniPathway" id="UPA00219"/>
<keyword evidence="11 13" id="KW-0961">Cell wall biogenesis/degradation</keyword>
<evidence type="ECO:0000256" key="2">
    <source>
        <dbReference type="ARBA" id="ARBA00004496"/>
    </source>
</evidence>
<dbReference type="GO" id="GO:0046872">
    <property type="term" value="F:metal ion binding"/>
    <property type="evidence" value="ECO:0007669"/>
    <property type="project" value="UniProtKB-KW"/>
</dbReference>
<dbReference type="GO" id="GO:0071555">
    <property type="term" value="P:cell wall organization"/>
    <property type="evidence" value="ECO:0007669"/>
    <property type="project" value="UniProtKB-KW"/>
</dbReference>
<dbReference type="Proteomes" id="UP000095237">
    <property type="component" value="Unassembled WGS sequence"/>
</dbReference>
<evidence type="ECO:0000256" key="10">
    <source>
        <dbReference type="ARBA" id="ARBA00022984"/>
    </source>
</evidence>
<evidence type="ECO:0000259" key="17">
    <source>
        <dbReference type="PROSITE" id="PS50975"/>
    </source>
</evidence>
<keyword evidence="5 13" id="KW-0963">Cytoplasm</keyword>
<dbReference type="Pfam" id="PF07478">
    <property type="entry name" value="Dala_Dala_lig_C"/>
    <property type="match status" value="1"/>
</dbReference>
<evidence type="ECO:0000256" key="1">
    <source>
        <dbReference type="ARBA" id="ARBA00001936"/>
    </source>
</evidence>
<feature type="binding site" evidence="15">
    <location>
        <position position="270"/>
    </location>
    <ligand>
        <name>Mg(2+)</name>
        <dbReference type="ChEBI" id="CHEBI:18420"/>
        <label>1</label>
    </ligand>
</feature>
<comment type="cofactor">
    <cofactor evidence="15">
        <name>Mg(2+)</name>
        <dbReference type="ChEBI" id="CHEBI:18420"/>
    </cofactor>
    <cofactor evidence="15">
        <name>Mn(2+)</name>
        <dbReference type="ChEBI" id="CHEBI:29035"/>
    </cofactor>
    <text evidence="15">Binds 2 magnesium or manganese ions per subunit.</text>
</comment>
<evidence type="ECO:0000256" key="9">
    <source>
        <dbReference type="ARBA" id="ARBA00022960"/>
    </source>
</evidence>
<reference evidence="18 19" key="1">
    <citation type="submission" date="2015-11" db="EMBL/GenBank/DDBJ databases">
        <title>Evidence for parallel genomic evolution in an endosymbiosis of termite gut flagellates.</title>
        <authorList>
            <person name="Zheng H."/>
        </authorList>
    </citation>
    <scope>NUCLEOTIDE SEQUENCE [LARGE SCALE GENOMIC DNA]</scope>
    <source>
        <strain evidence="18 19">CET450</strain>
    </source>
</reference>
<dbReference type="Gene3D" id="3.30.470.20">
    <property type="entry name" value="ATP-grasp fold, B domain"/>
    <property type="match status" value="1"/>
</dbReference>
<evidence type="ECO:0000256" key="3">
    <source>
        <dbReference type="ARBA" id="ARBA00010871"/>
    </source>
</evidence>
<gene>
    <name evidence="13" type="primary">ddl</name>
    <name evidence="18" type="ORF">ATZ36_11075</name>
</gene>
<organism evidence="18 19">
    <name type="scientific">Endomicrobium trichonymphae</name>
    <dbReference type="NCBI Taxonomy" id="1408204"/>
    <lineage>
        <taxon>Bacteria</taxon>
        <taxon>Pseudomonadati</taxon>
        <taxon>Elusimicrobiota</taxon>
        <taxon>Endomicrobiia</taxon>
        <taxon>Endomicrobiales</taxon>
        <taxon>Endomicrobiaceae</taxon>
        <taxon>Candidatus Endomicrobiellum</taxon>
    </lineage>
</organism>
<dbReference type="InterPro" id="IPR013815">
    <property type="entry name" value="ATP_grasp_subdomain_1"/>
</dbReference>
<dbReference type="PROSITE" id="PS00843">
    <property type="entry name" value="DALA_DALA_LIGASE_1"/>
    <property type="match status" value="1"/>
</dbReference>
<evidence type="ECO:0000256" key="15">
    <source>
        <dbReference type="PIRSR" id="PIRSR039102-3"/>
    </source>
</evidence>
<keyword evidence="6 13" id="KW-0436">Ligase</keyword>
<comment type="subcellular location">
    <subcellularLocation>
        <location evidence="2 13">Cytoplasm</location>
    </subcellularLocation>
</comment>
<dbReference type="EC" id="6.3.2.4" evidence="4 13"/>
<keyword evidence="8 16" id="KW-0067">ATP-binding</keyword>
<dbReference type="InterPro" id="IPR011761">
    <property type="entry name" value="ATP-grasp"/>
</dbReference>
<dbReference type="GO" id="GO:0008716">
    <property type="term" value="F:D-alanine-D-alanine ligase activity"/>
    <property type="evidence" value="ECO:0007669"/>
    <property type="project" value="UniProtKB-UniRule"/>
</dbReference>
<dbReference type="GO" id="GO:0005524">
    <property type="term" value="F:ATP binding"/>
    <property type="evidence" value="ECO:0007669"/>
    <property type="project" value="UniProtKB-UniRule"/>
</dbReference>
<evidence type="ECO:0000256" key="6">
    <source>
        <dbReference type="ARBA" id="ARBA00022598"/>
    </source>
</evidence>
<feature type="binding site" evidence="15">
    <location>
        <position position="257"/>
    </location>
    <ligand>
        <name>Mg(2+)</name>
        <dbReference type="ChEBI" id="CHEBI:18420"/>
        <label>1</label>
    </ligand>
</feature>
<feature type="binding site" evidence="15">
    <location>
        <position position="270"/>
    </location>
    <ligand>
        <name>Mg(2+)</name>
        <dbReference type="ChEBI" id="CHEBI:18420"/>
        <label>2</label>
    </ligand>
</feature>
<dbReference type="SUPFAM" id="SSF56059">
    <property type="entry name" value="Glutathione synthetase ATP-binding domain-like"/>
    <property type="match status" value="1"/>
</dbReference>
<dbReference type="PANTHER" id="PTHR23132">
    <property type="entry name" value="D-ALANINE--D-ALANINE LIGASE"/>
    <property type="match status" value="1"/>
</dbReference>
<sequence>MTDSDILAKLSNKKIGVLYGGLSSEREISIKSGKAVLNAFKKLKLNVCGIDVNRNIAEEIKKEKIDIAYIALHGSMGEDGTIQGMLEILGIPYTGSGVFASAASIDKDVSKKIFKYAGILTPEWKMLKKFRTAPEIKKYPVVVKPVSQGSTIGVTIVKNPSEFAGAVKEVFKYGGEALIEQFIEGKEVTVGVLNGKALPAVEIVPKGEFYDFKSKYQKGGSQHIIPAGISEEAYETVQDYAEKVYEIFKCRAVCRVDMIVDKKDKVWILENNTIPGMTKTSLVPDEGRVAGYNFESLVLKITESALKDGKKETLYL</sequence>
<dbReference type="AlphaFoldDB" id="A0A1E5IF91"/>
<name>A0A1E5IF91_ENDTX</name>
<keyword evidence="7 16" id="KW-0547">Nucleotide-binding</keyword>
<keyword evidence="19" id="KW-1185">Reference proteome</keyword>
<dbReference type="Gene3D" id="3.40.50.20">
    <property type="match status" value="1"/>
</dbReference>
<dbReference type="InterPro" id="IPR000291">
    <property type="entry name" value="D-Ala_lig_Van_CS"/>
</dbReference>
<feature type="domain" description="ATP-grasp" evidence="17">
    <location>
        <begin position="111"/>
        <end position="303"/>
    </location>
</feature>
<dbReference type="PROSITE" id="PS50975">
    <property type="entry name" value="ATP_GRASP"/>
    <property type="match status" value="1"/>
</dbReference>
<evidence type="ECO:0000256" key="16">
    <source>
        <dbReference type="PROSITE-ProRule" id="PRU00409"/>
    </source>
</evidence>
<protein>
    <recommendedName>
        <fullName evidence="4 13">D-alanine--D-alanine ligase</fullName>
        <ecNumber evidence="4 13">6.3.2.4</ecNumber>
    </recommendedName>
    <alternativeName>
        <fullName evidence="13">D-Ala-D-Ala ligase</fullName>
    </alternativeName>
    <alternativeName>
        <fullName evidence="13">D-alanylalanine synthetase</fullName>
    </alternativeName>
</protein>
<dbReference type="HAMAP" id="MF_00047">
    <property type="entry name" value="Dala_Dala_lig"/>
    <property type="match status" value="1"/>
</dbReference>
<dbReference type="Gene3D" id="3.30.1490.20">
    <property type="entry name" value="ATP-grasp fold, A domain"/>
    <property type="match status" value="1"/>
</dbReference>
<keyword evidence="9 13" id="KW-0133">Cell shape</keyword>
<evidence type="ECO:0000256" key="12">
    <source>
        <dbReference type="ARBA" id="ARBA00047614"/>
    </source>
</evidence>
<keyword evidence="15" id="KW-0479">Metal-binding</keyword>
<feature type="active site" evidence="14">
    <location>
        <position position="25"/>
    </location>
</feature>
<comment type="cofactor">
    <cofactor evidence="1">
        <name>Mn(2+)</name>
        <dbReference type="ChEBI" id="CHEBI:29035"/>
    </cofactor>
</comment>
<feature type="active site" evidence="14">
    <location>
        <position position="150"/>
    </location>
</feature>
<dbReference type="Pfam" id="PF01820">
    <property type="entry name" value="Dala_Dala_lig_N"/>
    <property type="match status" value="1"/>
</dbReference>
<comment type="caution">
    <text evidence="18">The sequence shown here is derived from an EMBL/GenBank/DDBJ whole genome shotgun (WGS) entry which is preliminary data.</text>
</comment>
<feature type="active site" evidence="14">
    <location>
        <position position="281"/>
    </location>
</feature>
<comment type="function">
    <text evidence="13">Cell wall formation.</text>
</comment>